<proteinExistence type="predicted"/>
<dbReference type="RefSeq" id="WP_286353221.1">
    <property type="nucleotide sequence ID" value="NZ_AP027079.1"/>
</dbReference>
<dbReference type="CDD" id="cd07043">
    <property type="entry name" value="STAS_anti-anti-sigma_factors"/>
    <property type="match status" value="1"/>
</dbReference>
<dbReference type="Proteomes" id="UP001242010">
    <property type="component" value="Chromosome"/>
</dbReference>
<keyword evidence="3" id="KW-1185">Reference proteome</keyword>
<protein>
    <submittedName>
        <fullName evidence="2">STAS domain-containing protein</fullName>
    </submittedName>
</protein>
<accession>A0ABN6UXD7</accession>
<dbReference type="InterPro" id="IPR058548">
    <property type="entry name" value="MlaB-like_STAS"/>
</dbReference>
<dbReference type="InterPro" id="IPR002645">
    <property type="entry name" value="STAS_dom"/>
</dbReference>
<reference evidence="3" key="1">
    <citation type="journal article" date="2023" name="Int. J. Syst. Evol. Microbiol.">
        <title>Mesoterricola silvestris gen. nov., sp. nov., Mesoterricola sediminis sp. nov., Geothrix oryzae sp. nov., Geothrix edaphica sp. nov., Geothrix rubra sp. nov., and Geothrix limicola sp. nov., six novel members of Acidobacteriota isolated from soils.</title>
        <authorList>
            <person name="Itoh H."/>
            <person name="Sugisawa Y."/>
            <person name="Mise K."/>
            <person name="Xu Z."/>
            <person name="Kuniyasu M."/>
            <person name="Ushijima N."/>
            <person name="Kawano K."/>
            <person name="Kobayashi E."/>
            <person name="Shiratori Y."/>
            <person name="Masuda Y."/>
            <person name="Senoo K."/>
        </authorList>
    </citation>
    <scope>NUCLEOTIDE SEQUENCE [LARGE SCALE GENOMIC DNA]</scope>
    <source>
        <strain evidence="3">Red222</strain>
    </source>
</reference>
<dbReference type="Gene3D" id="3.30.750.24">
    <property type="entry name" value="STAS domain"/>
    <property type="match status" value="1"/>
</dbReference>
<organism evidence="2 3">
    <name type="scientific">Geothrix oryzae</name>
    <dbReference type="NCBI Taxonomy" id="2927975"/>
    <lineage>
        <taxon>Bacteria</taxon>
        <taxon>Pseudomonadati</taxon>
        <taxon>Acidobacteriota</taxon>
        <taxon>Holophagae</taxon>
        <taxon>Holophagales</taxon>
        <taxon>Holophagaceae</taxon>
        <taxon>Geothrix</taxon>
    </lineage>
</organism>
<dbReference type="EMBL" id="AP027079">
    <property type="protein sequence ID" value="BDU69498.1"/>
    <property type="molecule type" value="Genomic_DNA"/>
</dbReference>
<sequence>MSLTLHQDLQASRLRLEGQFTFEAHTQFRSATQEVLDATAAGPITLDLSGLSYLDSSALGMLLLLREKAESKGLRVVLGKPSPVVMEILKIVQFGKLFEIQEG</sequence>
<name>A0ABN6UXD7_9BACT</name>
<evidence type="ECO:0000313" key="3">
    <source>
        <dbReference type="Proteomes" id="UP001242010"/>
    </source>
</evidence>
<gene>
    <name evidence="2" type="ORF">GETHOR_15990</name>
</gene>
<dbReference type="Pfam" id="PF13466">
    <property type="entry name" value="STAS_2"/>
    <property type="match status" value="1"/>
</dbReference>
<evidence type="ECO:0000313" key="2">
    <source>
        <dbReference type="EMBL" id="BDU69498.1"/>
    </source>
</evidence>
<dbReference type="PROSITE" id="PS50801">
    <property type="entry name" value="STAS"/>
    <property type="match status" value="1"/>
</dbReference>
<dbReference type="SUPFAM" id="SSF52091">
    <property type="entry name" value="SpoIIaa-like"/>
    <property type="match status" value="1"/>
</dbReference>
<dbReference type="PANTHER" id="PTHR33495:SF15">
    <property type="entry name" value="STAS DOMAIN-CONTAINING PROTEIN"/>
    <property type="match status" value="1"/>
</dbReference>
<dbReference type="PANTHER" id="PTHR33495">
    <property type="entry name" value="ANTI-SIGMA FACTOR ANTAGONIST TM_1081-RELATED-RELATED"/>
    <property type="match status" value="1"/>
</dbReference>
<evidence type="ECO:0000259" key="1">
    <source>
        <dbReference type="PROSITE" id="PS50801"/>
    </source>
</evidence>
<dbReference type="InterPro" id="IPR036513">
    <property type="entry name" value="STAS_dom_sf"/>
</dbReference>
<feature type="domain" description="STAS" evidence="1">
    <location>
        <begin position="14"/>
        <end position="103"/>
    </location>
</feature>